<evidence type="ECO:0000313" key="4">
    <source>
        <dbReference type="Proteomes" id="UP001500013"/>
    </source>
</evidence>
<gene>
    <name evidence="3" type="ORF">GCM10009817_39790</name>
</gene>
<evidence type="ECO:0000313" key="3">
    <source>
        <dbReference type="EMBL" id="GAA1993528.1"/>
    </source>
</evidence>
<protein>
    <submittedName>
        <fullName evidence="3">Uncharacterized protein</fullName>
    </submittedName>
</protein>
<keyword evidence="4" id="KW-1185">Reference proteome</keyword>
<feature type="transmembrane region" description="Helical" evidence="2">
    <location>
        <begin position="53"/>
        <end position="71"/>
    </location>
</feature>
<reference evidence="4" key="1">
    <citation type="journal article" date="2019" name="Int. J. Syst. Evol. Microbiol.">
        <title>The Global Catalogue of Microorganisms (GCM) 10K type strain sequencing project: providing services to taxonomists for standard genome sequencing and annotation.</title>
        <authorList>
            <consortium name="The Broad Institute Genomics Platform"/>
            <consortium name="The Broad Institute Genome Sequencing Center for Infectious Disease"/>
            <person name="Wu L."/>
            <person name="Ma J."/>
        </authorList>
    </citation>
    <scope>NUCLEOTIDE SEQUENCE [LARGE SCALE GENOMIC DNA]</scope>
    <source>
        <strain evidence="4">JCM 15628</strain>
    </source>
</reference>
<evidence type="ECO:0000256" key="2">
    <source>
        <dbReference type="SAM" id="Phobius"/>
    </source>
</evidence>
<sequence>MDTPQYGSYPPAEPVSSDLPPRSAAPTTGPALDHSDLMTPPQPAPKKSRRKPLVIAAVVGVLALAAGIFALTSNRQTPLEAAKAKCSTFTSVTDEGKSISFRNVLAKENPGPEPMDKVDCFLAELKIPSSVKDHIGQTRALDGMQNDSWGDFNARWNYHPDNGMNLTITLKD</sequence>
<dbReference type="Proteomes" id="UP001500013">
    <property type="component" value="Unassembled WGS sequence"/>
</dbReference>
<keyword evidence="2" id="KW-1133">Transmembrane helix</keyword>
<feature type="region of interest" description="Disordered" evidence="1">
    <location>
        <begin position="1"/>
        <end position="49"/>
    </location>
</feature>
<keyword evidence="2" id="KW-0472">Membrane</keyword>
<accession>A0ABP5EA43</accession>
<name>A0ABP5EA43_9MICO</name>
<dbReference type="RefSeq" id="WP_344066936.1">
    <property type="nucleotide sequence ID" value="NZ_BAAAPU010000011.1"/>
</dbReference>
<keyword evidence="2" id="KW-0812">Transmembrane</keyword>
<organism evidence="3 4">
    <name type="scientific">Terrabacter lapilli</name>
    <dbReference type="NCBI Taxonomy" id="436231"/>
    <lineage>
        <taxon>Bacteria</taxon>
        <taxon>Bacillati</taxon>
        <taxon>Actinomycetota</taxon>
        <taxon>Actinomycetes</taxon>
        <taxon>Micrococcales</taxon>
        <taxon>Intrasporangiaceae</taxon>
        <taxon>Terrabacter</taxon>
    </lineage>
</organism>
<evidence type="ECO:0000256" key="1">
    <source>
        <dbReference type="SAM" id="MobiDB-lite"/>
    </source>
</evidence>
<proteinExistence type="predicted"/>
<comment type="caution">
    <text evidence="3">The sequence shown here is derived from an EMBL/GenBank/DDBJ whole genome shotgun (WGS) entry which is preliminary data.</text>
</comment>
<dbReference type="EMBL" id="BAAAPU010000011">
    <property type="protein sequence ID" value="GAA1993528.1"/>
    <property type="molecule type" value="Genomic_DNA"/>
</dbReference>